<keyword evidence="1" id="KW-0433">Leucine-rich repeat</keyword>
<dbReference type="Pfam" id="PF02368">
    <property type="entry name" value="Big_2"/>
    <property type="match status" value="1"/>
</dbReference>
<proteinExistence type="predicted"/>
<evidence type="ECO:0000256" key="3">
    <source>
        <dbReference type="SAM" id="SignalP"/>
    </source>
</evidence>
<dbReference type="InterPro" id="IPR003343">
    <property type="entry name" value="Big_2"/>
</dbReference>
<feature type="domain" description="BIG2" evidence="4">
    <location>
        <begin position="35"/>
        <end position="112"/>
    </location>
</feature>
<dbReference type="SUPFAM" id="SSF52058">
    <property type="entry name" value="L domain-like"/>
    <property type="match status" value="1"/>
</dbReference>
<dbReference type="SUPFAM" id="SSF49373">
    <property type="entry name" value="Invasin/intimin cell-adhesion fragments"/>
    <property type="match status" value="1"/>
</dbReference>
<dbReference type="InterPro" id="IPR032675">
    <property type="entry name" value="LRR_dom_sf"/>
</dbReference>
<keyword evidence="2" id="KW-0677">Repeat</keyword>
<dbReference type="AlphaFoldDB" id="A0A0B7IHN8"/>
<keyword evidence="3" id="KW-0732">Signal</keyword>
<dbReference type="InterPro" id="IPR008964">
    <property type="entry name" value="Invasin/intimin_cell_adhesion"/>
</dbReference>
<name>A0A0B7IHN8_9FLAO</name>
<evidence type="ECO:0000259" key="4">
    <source>
        <dbReference type="SMART" id="SM00635"/>
    </source>
</evidence>
<dbReference type="PANTHER" id="PTHR47566">
    <property type="match status" value="1"/>
</dbReference>
<dbReference type="PROSITE" id="PS51257">
    <property type="entry name" value="PROKAR_LIPOPROTEIN"/>
    <property type="match status" value="1"/>
</dbReference>
<keyword evidence="5" id="KW-0326">Glycosidase</keyword>
<protein>
    <submittedName>
        <fullName evidence="5">Internalin-J</fullName>
        <ecNumber evidence="5">3.2.1.83</ecNumber>
    </submittedName>
</protein>
<dbReference type="EMBL" id="CDOK01000107">
    <property type="protein sequence ID" value="CEN49483.1"/>
    <property type="molecule type" value="Genomic_DNA"/>
</dbReference>
<evidence type="ECO:0000256" key="2">
    <source>
        <dbReference type="ARBA" id="ARBA00022737"/>
    </source>
</evidence>
<gene>
    <name evidence="5" type="ORF">CCAN11_1950001</name>
</gene>
<dbReference type="EC" id="3.2.1.83" evidence="5"/>
<evidence type="ECO:0000313" key="6">
    <source>
        <dbReference type="Proteomes" id="UP000039370"/>
    </source>
</evidence>
<dbReference type="GO" id="GO:0035591">
    <property type="term" value="F:signaling adaptor activity"/>
    <property type="evidence" value="ECO:0007669"/>
    <property type="project" value="TreeGrafter"/>
</dbReference>
<dbReference type="Proteomes" id="UP000039370">
    <property type="component" value="Unassembled WGS sequence"/>
</dbReference>
<dbReference type="InterPro" id="IPR052574">
    <property type="entry name" value="CDIRP"/>
</dbReference>
<evidence type="ECO:0000313" key="5">
    <source>
        <dbReference type="EMBL" id="CEN49483.1"/>
    </source>
</evidence>
<reference evidence="6" key="1">
    <citation type="submission" date="2015-01" db="EMBL/GenBank/DDBJ databases">
        <authorList>
            <person name="MANFREDI Pablo"/>
        </authorList>
    </citation>
    <scope>NUCLEOTIDE SEQUENCE [LARGE SCALE GENOMIC DNA]</scope>
    <source>
        <strain evidence="6">Cc11</strain>
    </source>
</reference>
<keyword evidence="5" id="KW-0378">Hydrolase</keyword>
<dbReference type="Gene3D" id="3.80.10.10">
    <property type="entry name" value="Ribonuclease Inhibitor"/>
    <property type="match status" value="1"/>
</dbReference>
<feature type="chain" id="PRO_5002116697" evidence="3">
    <location>
        <begin position="23"/>
        <end position="351"/>
    </location>
</feature>
<dbReference type="SMART" id="SM00635">
    <property type="entry name" value="BID_2"/>
    <property type="match status" value="1"/>
</dbReference>
<sequence length="351" mass="39051">MRKTNFRSMLAIGMIAIAPLMSSCNKSDEPTPVVEITEVQIGKPDFTMLIGETTTLVPTITPENATDKKLTWVSSAPNVAEVDVNGKIFAKSRGRAEITATTTNGKTATCKVIVLNARINSVEAEDGYMILETGKSVGEQIALYIKADPKYRYGIWIDLNNDGEKQHSETNITFDQEKNYTLGARTITIYGKITTLNCSNGKLYNLSVENNKALEELNCLNNSLTILDVSQNTALQNLWCQMNFLTIIDVSQNKALKKLECYYNRLTTLDISQNKSLGWLSFDNNQIKKAAMNAVLGALPERSTSDEAKVYIQMKDSAEEGNELPDAAKVIEAKMKNWKVYQFENGKDKEL</sequence>
<organism evidence="5 6">
    <name type="scientific">Capnocytophaga canimorsus</name>
    <dbReference type="NCBI Taxonomy" id="28188"/>
    <lineage>
        <taxon>Bacteria</taxon>
        <taxon>Pseudomonadati</taxon>
        <taxon>Bacteroidota</taxon>
        <taxon>Flavobacteriia</taxon>
        <taxon>Flavobacteriales</taxon>
        <taxon>Flavobacteriaceae</taxon>
        <taxon>Capnocytophaga</taxon>
    </lineage>
</organism>
<dbReference type="Gene3D" id="2.60.40.1080">
    <property type="match status" value="1"/>
</dbReference>
<dbReference type="RefSeq" id="WP_052461287.1">
    <property type="nucleotide sequence ID" value="NZ_JBIUQT010000005.1"/>
</dbReference>
<accession>A0A0B7IHN8</accession>
<dbReference type="GO" id="GO:0033918">
    <property type="term" value="F:kappa-carrageenase activity"/>
    <property type="evidence" value="ECO:0007669"/>
    <property type="project" value="UniProtKB-EC"/>
</dbReference>
<feature type="signal peptide" evidence="3">
    <location>
        <begin position="1"/>
        <end position="22"/>
    </location>
</feature>
<evidence type="ECO:0000256" key="1">
    <source>
        <dbReference type="ARBA" id="ARBA00022614"/>
    </source>
</evidence>
<dbReference type="PANTHER" id="PTHR47566:SF1">
    <property type="entry name" value="PROTEIN NUD1"/>
    <property type="match status" value="1"/>
</dbReference>